<keyword evidence="7 11" id="KW-1133">Transmembrane helix</keyword>
<evidence type="ECO:0000256" key="6">
    <source>
        <dbReference type="ARBA" id="ARBA00022968"/>
    </source>
</evidence>
<dbReference type="PANTHER" id="PTHR11214">
    <property type="entry name" value="BETA-1,3-N-ACETYLGLUCOSAMINYLTRANSFERASE"/>
    <property type="match status" value="1"/>
</dbReference>
<dbReference type="OrthoDB" id="48251at2759"/>
<evidence type="ECO:0000256" key="2">
    <source>
        <dbReference type="ARBA" id="ARBA00008661"/>
    </source>
</evidence>
<sequence length="642" mass="74292">MLKWRFLRHNGGIRQGGITPSAPRSIQNNLTKTRSSTTTTKCSLSTLIRGMYWIVFILLFLMTFLRTHVTLNGHQNRDSQLSSVMGSPREAWHIHQESLQRRRIRGDKSDPMKRDNNRSIPQKGPSFPSGNIPPNDQSPLLPGLHNPRPDKFNQDAGISIEAEFFANSTFPKQPKQRRQQQQQSIAVDKNTNHHGEVKKVDWWSLLHRFEKSKTTKKIDRRDTGPRSSFVKRLHDLKDELMAVANGTDTSLQVPPAPLPSNDWRMYLAKTPENQPIDFLNPILPPPRHILQKNTTDGVVVLVLSHQGSFIKRQAIRETWARNHSTQVLFVVGQSDCAEFELDLERDVLDVDENGVEVQEQKIDKALIQQQQYQQHRKIPDNSTSNACIDIDHNFLRLEQERWQDLLEIPMMESYDRLPEKVLQAYHWVLHNVPQVEWIVKSDDDMFVRIGNLQRYLRKYNPNIPMVIGEIIYHSAVRREGKWAEMEYPNDYYPYWPKGSAGHVISRATATFISDMSHTLHRYQGEDTSIGIWLDEAKEAGLLDDVTYIHAKNMFESHGKDACARPKYMIVGHDLHPDELLECQENYDGRLQENTWLDDPSEFAKMIREEMGLSEWQPPIGYNRPPSTRSLTSNSFGYKAKLD</sequence>
<keyword evidence="6" id="KW-0735">Signal-anchor</keyword>
<dbReference type="PANTHER" id="PTHR11214:SF3">
    <property type="entry name" value="BETA-1,3-GALACTOSYLTRANSFERASE 6"/>
    <property type="match status" value="1"/>
</dbReference>
<reference evidence="12" key="2">
    <citation type="submission" date="2021-04" db="EMBL/GenBank/DDBJ databases">
        <authorList>
            <person name="Podell S."/>
        </authorList>
    </citation>
    <scope>NUCLEOTIDE SEQUENCE</scope>
    <source>
        <strain evidence="12">Hildebrandi</strain>
    </source>
</reference>
<dbReference type="AlphaFoldDB" id="A0A9K3PDG5"/>
<reference evidence="12" key="1">
    <citation type="journal article" date="2021" name="Sci. Rep.">
        <title>Diploid genomic architecture of Nitzschia inconspicua, an elite biomass production diatom.</title>
        <authorList>
            <person name="Oliver A."/>
            <person name="Podell S."/>
            <person name="Pinowska A."/>
            <person name="Traller J.C."/>
            <person name="Smith S.R."/>
            <person name="McClure R."/>
            <person name="Beliaev A."/>
            <person name="Bohutskyi P."/>
            <person name="Hill E.A."/>
            <person name="Rabines A."/>
            <person name="Zheng H."/>
            <person name="Allen L.Z."/>
            <person name="Kuo A."/>
            <person name="Grigoriev I.V."/>
            <person name="Allen A.E."/>
            <person name="Hazlebeck D."/>
            <person name="Allen E.E."/>
        </authorList>
    </citation>
    <scope>NUCLEOTIDE SEQUENCE</scope>
    <source>
        <strain evidence="12">Hildebrandi</strain>
    </source>
</reference>
<organism evidence="12 13">
    <name type="scientific">Nitzschia inconspicua</name>
    <dbReference type="NCBI Taxonomy" id="303405"/>
    <lineage>
        <taxon>Eukaryota</taxon>
        <taxon>Sar</taxon>
        <taxon>Stramenopiles</taxon>
        <taxon>Ochrophyta</taxon>
        <taxon>Bacillariophyta</taxon>
        <taxon>Bacillariophyceae</taxon>
        <taxon>Bacillariophycidae</taxon>
        <taxon>Bacillariales</taxon>
        <taxon>Bacillariaceae</taxon>
        <taxon>Nitzschia</taxon>
    </lineage>
</organism>
<keyword evidence="5 11" id="KW-0812">Transmembrane</keyword>
<evidence type="ECO:0000256" key="7">
    <source>
        <dbReference type="ARBA" id="ARBA00022989"/>
    </source>
</evidence>
<evidence type="ECO:0000256" key="8">
    <source>
        <dbReference type="ARBA" id="ARBA00023034"/>
    </source>
</evidence>
<proteinExistence type="inferred from homology"/>
<evidence type="ECO:0000256" key="3">
    <source>
        <dbReference type="ARBA" id="ARBA00022676"/>
    </source>
</evidence>
<accession>A0A9K3PDG5</accession>
<dbReference type="Pfam" id="PF01762">
    <property type="entry name" value="Galactosyl_T"/>
    <property type="match status" value="1"/>
</dbReference>
<keyword evidence="13" id="KW-1185">Reference proteome</keyword>
<feature type="compositionally biased region" description="Polar residues" evidence="10">
    <location>
        <begin position="624"/>
        <end position="635"/>
    </location>
</feature>
<evidence type="ECO:0000256" key="9">
    <source>
        <dbReference type="ARBA" id="ARBA00023136"/>
    </source>
</evidence>
<keyword evidence="3 12" id="KW-0328">Glycosyltransferase</keyword>
<keyword evidence="8" id="KW-0333">Golgi apparatus</keyword>
<evidence type="ECO:0000256" key="11">
    <source>
        <dbReference type="SAM" id="Phobius"/>
    </source>
</evidence>
<evidence type="ECO:0000313" key="13">
    <source>
        <dbReference type="Proteomes" id="UP000693970"/>
    </source>
</evidence>
<feature type="region of interest" description="Disordered" evidence="10">
    <location>
        <begin position="78"/>
        <end position="154"/>
    </location>
</feature>
<feature type="transmembrane region" description="Helical" evidence="11">
    <location>
        <begin position="50"/>
        <end position="69"/>
    </location>
</feature>
<protein>
    <submittedName>
        <fullName evidence="12">Galactosyltransferase</fullName>
    </submittedName>
</protein>
<keyword evidence="9 11" id="KW-0472">Membrane</keyword>
<evidence type="ECO:0000313" key="12">
    <source>
        <dbReference type="EMBL" id="KAG7342955.1"/>
    </source>
</evidence>
<dbReference type="EMBL" id="JAGRRH010000024">
    <property type="protein sequence ID" value="KAG7342955.1"/>
    <property type="molecule type" value="Genomic_DNA"/>
</dbReference>
<feature type="compositionally biased region" description="Polar residues" evidence="10">
    <location>
        <begin position="128"/>
        <end position="138"/>
    </location>
</feature>
<dbReference type="GO" id="GO:0000139">
    <property type="term" value="C:Golgi membrane"/>
    <property type="evidence" value="ECO:0007669"/>
    <property type="project" value="UniProtKB-SubCell"/>
</dbReference>
<comment type="caution">
    <text evidence="12">The sequence shown here is derived from an EMBL/GenBank/DDBJ whole genome shotgun (WGS) entry which is preliminary data.</text>
</comment>
<keyword evidence="4" id="KW-0808">Transferase</keyword>
<comment type="subcellular location">
    <subcellularLocation>
        <location evidence="1">Golgi apparatus membrane</location>
        <topology evidence="1">Single-pass type II membrane protein</topology>
    </subcellularLocation>
</comment>
<evidence type="ECO:0000256" key="10">
    <source>
        <dbReference type="SAM" id="MobiDB-lite"/>
    </source>
</evidence>
<dbReference type="Proteomes" id="UP000693970">
    <property type="component" value="Unassembled WGS sequence"/>
</dbReference>
<dbReference type="InterPro" id="IPR002659">
    <property type="entry name" value="Glyco_trans_31"/>
</dbReference>
<feature type="region of interest" description="Disordered" evidence="10">
    <location>
        <begin position="617"/>
        <end position="642"/>
    </location>
</feature>
<dbReference type="GO" id="GO:0016758">
    <property type="term" value="F:hexosyltransferase activity"/>
    <property type="evidence" value="ECO:0007669"/>
    <property type="project" value="InterPro"/>
</dbReference>
<evidence type="ECO:0000256" key="5">
    <source>
        <dbReference type="ARBA" id="ARBA00022692"/>
    </source>
</evidence>
<feature type="compositionally biased region" description="Basic and acidic residues" evidence="10">
    <location>
        <begin position="90"/>
        <end position="117"/>
    </location>
</feature>
<gene>
    <name evidence="12" type="ORF">IV203_020900</name>
</gene>
<evidence type="ECO:0000256" key="4">
    <source>
        <dbReference type="ARBA" id="ARBA00022679"/>
    </source>
</evidence>
<name>A0A9K3PDG5_9STRA</name>
<feature type="region of interest" description="Disordered" evidence="10">
    <location>
        <begin position="169"/>
        <end position="192"/>
    </location>
</feature>
<dbReference type="GO" id="GO:0006493">
    <property type="term" value="P:protein O-linked glycosylation"/>
    <property type="evidence" value="ECO:0007669"/>
    <property type="project" value="TreeGrafter"/>
</dbReference>
<comment type="similarity">
    <text evidence="2">Belongs to the glycosyltransferase 31 family.</text>
</comment>
<feature type="region of interest" description="Disordered" evidence="10">
    <location>
        <begin position="17"/>
        <end position="37"/>
    </location>
</feature>
<evidence type="ECO:0000256" key="1">
    <source>
        <dbReference type="ARBA" id="ARBA00004323"/>
    </source>
</evidence>